<gene>
    <name evidence="1" type="ORF">KCH_76270</name>
</gene>
<evidence type="ECO:0000313" key="1">
    <source>
        <dbReference type="EMBL" id="KDN80578.1"/>
    </source>
</evidence>
<dbReference type="EMBL" id="JNBY01000169">
    <property type="protein sequence ID" value="KDN80578.1"/>
    <property type="molecule type" value="Genomic_DNA"/>
</dbReference>
<protein>
    <submittedName>
        <fullName evidence="1">Uncharacterized protein</fullName>
    </submittedName>
</protein>
<evidence type="ECO:0000313" key="2">
    <source>
        <dbReference type="Proteomes" id="UP000027178"/>
    </source>
</evidence>
<accession>A0A066YGF7</accession>
<keyword evidence="2" id="KW-1185">Reference proteome</keyword>
<sequence length="45" mass="5358">MRGHVGARHSRSFRDQVRIHRVLYGHQVMLTIRREEGWQQTDVAS</sequence>
<reference evidence="1 2" key="1">
    <citation type="submission" date="2014-05" db="EMBL/GenBank/DDBJ databases">
        <title>Draft Genome Sequence of Kitasatospora cheerisanensis KCTC 2395.</title>
        <authorList>
            <person name="Nam D.H."/>
        </authorList>
    </citation>
    <scope>NUCLEOTIDE SEQUENCE [LARGE SCALE GENOMIC DNA]</scope>
    <source>
        <strain evidence="1 2">KCTC 2395</strain>
    </source>
</reference>
<organism evidence="1 2">
    <name type="scientific">Kitasatospora cheerisanensis KCTC 2395</name>
    <dbReference type="NCBI Taxonomy" id="1348663"/>
    <lineage>
        <taxon>Bacteria</taxon>
        <taxon>Bacillati</taxon>
        <taxon>Actinomycetota</taxon>
        <taxon>Actinomycetes</taxon>
        <taxon>Kitasatosporales</taxon>
        <taxon>Streptomycetaceae</taxon>
        <taxon>Kitasatospora</taxon>
    </lineage>
</organism>
<comment type="caution">
    <text evidence="1">The sequence shown here is derived from an EMBL/GenBank/DDBJ whole genome shotgun (WGS) entry which is preliminary data.</text>
</comment>
<dbReference type="Proteomes" id="UP000027178">
    <property type="component" value="Unassembled WGS sequence"/>
</dbReference>
<dbReference type="HOGENOM" id="CLU_3200948_0_0_11"/>
<proteinExistence type="predicted"/>
<dbReference type="AlphaFoldDB" id="A0A066YGF7"/>
<name>A0A066YGF7_9ACTN</name>